<dbReference type="RefSeq" id="WP_285066446.1">
    <property type="nucleotide sequence ID" value="NZ_JASOOE010000021.1"/>
</dbReference>
<proteinExistence type="predicted"/>
<evidence type="ECO:0000313" key="2">
    <source>
        <dbReference type="Proteomes" id="UP001229251"/>
    </source>
</evidence>
<reference evidence="1" key="1">
    <citation type="submission" date="2023-05" db="EMBL/GenBank/DDBJ databases">
        <title>Cataloging the Phylogenetic Diversity of Human Bladder Bacteria.</title>
        <authorList>
            <person name="Du J."/>
        </authorList>
    </citation>
    <scope>NUCLEOTIDE SEQUENCE</scope>
    <source>
        <strain evidence="1">UMB1231</strain>
    </source>
</reference>
<accession>A0AAJ1Q5W8</accession>
<dbReference type="Proteomes" id="UP001229251">
    <property type="component" value="Unassembled WGS sequence"/>
</dbReference>
<protein>
    <recommendedName>
        <fullName evidence="3">Tetratricopeptide repeat protein</fullName>
    </recommendedName>
</protein>
<evidence type="ECO:0008006" key="3">
    <source>
        <dbReference type="Google" id="ProtNLM"/>
    </source>
</evidence>
<dbReference type="AlphaFoldDB" id="A0AAJ1Q5W8"/>
<dbReference type="EMBL" id="JASOOE010000021">
    <property type="protein sequence ID" value="MDK7188035.1"/>
    <property type="molecule type" value="Genomic_DNA"/>
</dbReference>
<gene>
    <name evidence="1" type="ORF">QP433_08575</name>
</gene>
<sequence>MIPITDIINLPNNAQNYYRKGCLALQNNDFALAKKYLEESYQIENSWPCFHELIQLYLMTQNKQALKNLWQQVLKGKDWRSLEKNYLIAYAYSVRSLKSQSEILVQLYQIRDQLQSLGHDQQVLDSLIQQEQQKLELIDTLKNHRSSEDLNQWVQQLCQSPLKKVMSTVTDLYDLINTLEIDAVFTSMLQNDQLSNFIKSDILHFYLRQDRKDSLKLLWFNQAKTVDLKELTPCKQDPLFLDLSNRLNTYCQDNNPNLYDDLYNNLTLILLSFYPFLQQAIPDEPLWFKHFLAMNGVEESPNSPLSLEVQTYLELANREIQNLLLSLSF</sequence>
<organism evidence="1 2">
    <name type="scientific">Facklamia hominis</name>
    <dbReference type="NCBI Taxonomy" id="178214"/>
    <lineage>
        <taxon>Bacteria</taxon>
        <taxon>Bacillati</taxon>
        <taxon>Bacillota</taxon>
        <taxon>Bacilli</taxon>
        <taxon>Lactobacillales</taxon>
        <taxon>Aerococcaceae</taxon>
        <taxon>Facklamia</taxon>
    </lineage>
</organism>
<comment type="caution">
    <text evidence="1">The sequence shown here is derived from an EMBL/GenBank/DDBJ whole genome shotgun (WGS) entry which is preliminary data.</text>
</comment>
<name>A0AAJ1Q5W8_9LACT</name>
<evidence type="ECO:0000313" key="1">
    <source>
        <dbReference type="EMBL" id="MDK7188035.1"/>
    </source>
</evidence>